<organism evidence="1 2">
    <name type="scientific">Amborella trichopoda</name>
    <dbReference type="NCBI Taxonomy" id="13333"/>
    <lineage>
        <taxon>Eukaryota</taxon>
        <taxon>Viridiplantae</taxon>
        <taxon>Streptophyta</taxon>
        <taxon>Embryophyta</taxon>
        <taxon>Tracheophyta</taxon>
        <taxon>Spermatophyta</taxon>
        <taxon>Magnoliopsida</taxon>
        <taxon>Amborellales</taxon>
        <taxon>Amborellaceae</taxon>
        <taxon>Amborella</taxon>
    </lineage>
</organism>
<dbReference type="EMBL" id="KI397331">
    <property type="protein sequence ID" value="ERM96038.1"/>
    <property type="molecule type" value="Genomic_DNA"/>
</dbReference>
<gene>
    <name evidence="1" type="ORF">AMTR_s00129p00080010</name>
</gene>
<dbReference type="Proteomes" id="UP000017836">
    <property type="component" value="Unassembled WGS sequence"/>
</dbReference>
<evidence type="ECO:0000313" key="2">
    <source>
        <dbReference type="Proteomes" id="UP000017836"/>
    </source>
</evidence>
<accession>W1NKJ3</accession>
<sequence length="157" mass="17775">MEKRVAWLEMAMGDEKDRFGENGLRIEGLEARLEELRKGMLLTLNEAMDTNQTERVAFEDKSCEQWGLGHDVPKVRVLEPKTFNGSRDARELDNFLWQIKRYFKAMSLVDKRATVHTAMMYLTDVATLWGGGAMLTWNAIAAPSTRGMTSKGKSKGS</sequence>
<dbReference type="Gramene" id="ERM96038">
    <property type="protein sequence ID" value="ERM96038"/>
    <property type="gene ID" value="AMTR_s00129p00080010"/>
</dbReference>
<reference evidence="2" key="1">
    <citation type="journal article" date="2013" name="Science">
        <title>The Amborella genome and the evolution of flowering plants.</title>
        <authorList>
            <consortium name="Amborella Genome Project"/>
        </authorList>
    </citation>
    <scope>NUCLEOTIDE SEQUENCE [LARGE SCALE GENOMIC DNA]</scope>
</reference>
<dbReference type="HOGENOM" id="CLU_1680301_0_0_1"/>
<proteinExistence type="predicted"/>
<evidence type="ECO:0000313" key="1">
    <source>
        <dbReference type="EMBL" id="ERM96038.1"/>
    </source>
</evidence>
<dbReference type="AlphaFoldDB" id="W1NKJ3"/>
<protein>
    <submittedName>
        <fullName evidence="1">Uncharacterized protein</fullName>
    </submittedName>
</protein>
<name>W1NKJ3_AMBTC</name>
<keyword evidence="2" id="KW-1185">Reference proteome</keyword>
<dbReference type="STRING" id="13333.W1NKJ3"/>